<evidence type="ECO:0000256" key="4">
    <source>
        <dbReference type="ARBA" id="ARBA00038491"/>
    </source>
</evidence>
<organism evidence="6 7">
    <name type="scientific">Pristionchus entomophagus</name>
    <dbReference type="NCBI Taxonomy" id="358040"/>
    <lineage>
        <taxon>Eukaryota</taxon>
        <taxon>Metazoa</taxon>
        <taxon>Ecdysozoa</taxon>
        <taxon>Nematoda</taxon>
        <taxon>Chromadorea</taxon>
        <taxon>Rhabditida</taxon>
        <taxon>Rhabditina</taxon>
        <taxon>Diplogasteromorpha</taxon>
        <taxon>Diplogasteroidea</taxon>
        <taxon>Neodiplogasteridae</taxon>
        <taxon>Pristionchus</taxon>
    </lineage>
</organism>
<dbReference type="EMBL" id="BTSX01000004">
    <property type="protein sequence ID" value="GMS97857.1"/>
    <property type="molecule type" value="Genomic_DNA"/>
</dbReference>
<evidence type="ECO:0000259" key="5">
    <source>
        <dbReference type="Pfam" id="PF03828"/>
    </source>
</evidence>
<sequence>MNLLIHFLQCGVSPPILPSLIRFHPHLDPRQYLKYDLPEPIQTENTQSMASLLFGFFTYYSQFDFENQAISITAGNIYKRGVVDKESSKKMIISNPYYNANSNADLASHVHYASFRASCKKSLESLTSSFKLFSLPCL</sequence>
<accession>A0AAV5TTS8</accession>
<gene>
    <name evidence="6" type="ORF">PENTCL1PPCAC_20032</name>
</gene>
<evidence type="ECO:0000256" key="2">
    <source>
        <dbReference type="ARBA" id="ARBA00022723"/>
    </source>
</evidence>
<reference evidence="6" key="1">
    <citation type="submission" date="2023-10" db="EMBL/GenBank/DDBJ databases">
        <title>Genome assembly of Pristionchus species.</title>
        <authorList>
            <person name="Yoshida K."/>
            <person name="Sommer R.J."/>
        </authorList>
    </citation>
    <scope>NUCLEOTIDE SEQUENCE</scope>
    <source>
        <strain evidence="6">RS0144</strain>
    </source>
</reference>
<keyword evidence="3" id="KW-0460">Magnesium</keyword>
<keyword evidence="2" id="KW-0479">Metal-binding</keyword>
<evidence type="ECO:0000313" key="7">
    <source>
        <dbReference type="Proteomes" id="UP001432027"/>
    </source>
</evidence>
<comment type="similarity">
    <text evidence="4">Belongs to the DNA polymerase type-B-like family. GLD2 subfamily.</text>
</comment>
<keyword evidence="7" id="KW-1185">Reference proteome</keyword>
<dbReference type="SUPFAM" id="SSF81631">
    <property type="entry name" value="PAP/OAS1 substrate-binding domain"/>
    <property type="match status" value="1"/>
</dbReference>
<dbReference type="GO" id="GO:0046872">
    <property type="term" value="F:metal ion binding"/>
    <property type="evidence" value="ECO:0007669"/>
    <property type="project" value="UniProtKB-KW"/>
</dbReference>
<dbReference type="Gene3D" id="1.10.1410.10">
    <property type="match status" value="1"/>
</dbReference>
<name>A0AAV5TTS8_9BILA</name>
<dbReference type="Proteomes" id="UP001432027">
    <property type="component" value="Unassembled WGS sequence"/>
</dbReference>
<dbReference type="AlphaFoldDB" id="A0AAV5TTS8"/>
<dbReference type="PANTHER" id="PTHR12271">
    <property type="entry name" value="POLY A POLYMERASE CID PAP -RELATED"/>
    <property type="match status" value="1"/>
</dbReference>
<keyword evidence="1" id="KW-0808">Transferase</keyword>
<dbReference type="InterPro" id="IPR002058">
    <property type="entry name" value="PAP_assoc"/>
</dbReference>
<evidence type="ECO:0000256" key="3">
    <source>
        <dbReference type="ARBA" id="ARBA00022842"/>
    </source>
</evidence>
<evidence type="ECO:0000313" key="6">
    <source>
        <dbReference type="EMBL" id="GMS97857.1"/>
    </source>
</evidence>
<dbReference type="GO" id="GO:0031123">
    <property type="term" value="P:RNA 3'-end processing"/>
    <property type="evidence" value="ECO:0007669"/>
    <property type="project" value="TreeGrafter"/>
</dbReference>
<protein>
    <recommendedName>
        <fullName evidence="5">PAP-associated domain-containing protein</fullName>
    </recommendedName>
</protein>
<dbReference type="GO" id="GO:1990817">
    <property type="term" value="F:poly(A) RNA polymerase activity"/>
    <property type="evidence" value="ECO:0007669"/>
    <property type="project" value="TreeGrafter"/>
</dbReference>
<dbReference type="PANTHER" id="PTHR12271:SF40">
    <property type="entry name" value="POLY(A) RNA POLYMERASE GLD2"/>
    <property type="match status" value="1"/>
</dbReference>
<comment type="caution">
    <text evidence="6">The sequence shown here is derived from an EMBL/GenBank/DDBJ whole genome shotgun (WGS) entry which is preliminary data.</text>
</comment>
<evidence type="ECO:0000256" key="1">
    <source>
        <dbReference type="ARBA" id="ARBA00022679"/>
    </source>
</evidence>
<proteinExistence type="inferred from homology"/>
<dbReference type="Pfam" id="PF03828">
    <property type="entry name" value="PAP_assoc"/>
    <property type="match status" value="1"/>
</dbReference>
<feature type="domain" description="PAP-associated" evidence="5">
    <location>
        <begin position="49"/>
        <end position="98"/>
    </location>
</feature>